<evidence type="ECO:0000256" key="2">
    <source>
        <dbReference type="ARBA" id="ARBA00022989"/>
    </source>
</evidence>
<reference evidence="4" key="1">
    <citation type="journal article" date="2017" name="J. Clin. Microbiol.">
        <title>Finegoldia magna Isolated from Orthopedic Joint Implant-Associated Infections.</title>
        <authorList>
            <person name="Soderquist B."/>
            <person name="Bjorklund S."/>
            <person name="Hellmark B."/>
            <person name="Jensen A."/>
            <person name="Bruggemann H."/>
        </authorList>
    </citation>
    <scope>NUCLEOTIDE SEQUENCE</scope>
    <source>
        <strain evidence="4">08T492</strain>
    </source>
</reference>
<proteinExistence type="predicted"/>
<evidence type="ECO:0000256" key="1">
    <source>
        <dbReference type="ARBA" id="ARBA00022692"/>
    </source>
</evidence>
<evidence type="ECO:0000313" key="4">
    <source>
        <dbReference type="EMBL" id="OXZ36783.1"/>
    </source>
</evidence>
<feature type="transmembrane region" description="Helical" evidence="3">
    <location>
        <begin position="132"/>
        <end position="153"/>
    </location>
</feature>
<dbReference type="EMBL" id="NDYI01000024">
    <property type="protein sequence ID" value="OXZ36783.1"/>
    <property type="molecule type" value="Genomic_DNA"/>
</dbReference>
<dbReference type="Pfam" id="PF07155">
    <property type="entry name" value="ECF-ribofla_trS"/>
    <property type="match status" value="1"/>
</dbReference>
<dbReference type="PANTHER" id="PTHR37815">
    <property type="entry name" value="UPF0397 PROTEIN BC_2624-RELATED"/>
    <property type="match status" value="1"/>
</dbReference>
<sequence>MNTKKITTAAIFIALTTFFTMIVKIPVSPAMGYVNLGDFIILLSTVAFGPIIGMIAAAFGSALADLLLGYAAFAPFTFVVKGLMALVMGLFLKKVNNQKTSTVLTAGVICELVMVVGYYFTSVILYGNKTAIATILPNSVQAAVNFIIFALIWKRFLKITESMLKN</sequence>
<evidence type="ECO:0000313" key="5">
    <source>
        <dbReference type="EMBL" id="QKH79115.1"/>
    </source>
</evidence>
<dbReference type="Proteomes" id="UP000215361">
    <property type="component" value="Unassembled WGS sequence"/>
</dbReference>
<organism evidence="4 6">
    <name type="scientific">Finegoldia magna</name>
    <name type="common">Peptostreptococcus magnus</name>
    <dbReference type="NCBI Taxonomy" id="1260"/>
    <lineage>
        <taxon>Bacteria</taxon>
        <taxon>Bacillati</taxon>
        <taxon>Bacillota</taxon>
        <taxon>Tissierellia</taxon>
        <taxon>Tissierellales</taxon>
        <taxon>Peptoniphilaceae</taxon>
        <taxon>Finegoldia</taxon>
    </lineage>
</organism>
<reference evidence="5 7" key="3">
    <citation type="submission" date="2020-05" db="EMBL/GenBank/DDBJ databases">
        <title>FDA dAtabase for Regulatory Grade micrObial Sequences (FDA-ARGOS): Supporting development and validation of Infectious Disease Dx tests.</title>
        <authorList>
            <person name="Pederson C."/>
            <person name="Tallon L."/>
            <person name="Sadzewicz L."/>
            <person name="Zhao X."/>
            <person name="Vavikolanu K."/>
            <person name="Mehta A."/>
            <person name="Aluvathingal J."/>
            <person name="Nadendla S."/>
            <person name="Myers T."/>
            <person name="Yan Y."/>
            <person name="Sichtig H."/>
        </authorList>
    </citation>
    <scope>NUCLEOTIDE SEQUENCE [LARGE SCALE GENOMIC DNA]</scope>
    <source>
        <strain evidence="5 7">FDAARGOS_764</strain>
    </source>
</reference>
<reference evidence="6" key="2">
    <citation type="submission" date="2017-04" db="EMBL/GenBank/DDBJ databases">
        <title>Finegoldia magna isolated from orthopedic joint implant-associated infections.</title>
        <authorList>
            <person name="Bjorklund S."/>
            <person name="Bruggemann H."/>
            <person name="Jensen A."/>
            <person name="Hellmark B."/>
            <person name="Soderquist B."/>
        </authorList>
    </citation>
    <scope>NUCLEOTIDE SEQUENCE [LARGE SCALE GENOMIC DNA]</scope>
    <source>
        <strain evidence="6">08T492</strain>
    </source>
</reference>
<keyword evidence="1 3" id="KW-0812">Transmembrane</keyword>
<name>A0A133MVU8_FINMA</name>
<dbReference type="GO" id="GO:0016020">
    <property type="term" value="C:membrane"/>
    <property type="evidence" value="ECO:0007669"/>
    <property type="project" value="InterPro"/>
</dbReference>
<dbReference type="RefSeq" id="WP_002840867.1">
    <property type="nucleotide sequence ID" value="NZ_CP054000.1"/>
</dbReference>
<feature type="transmembrane region" description="Helical" evidence="3">
    <location>
        <begin position="39"/>
        <end position="64"/>
    </location>
</feature>
<keyword evidence="2 3" id="KW-1133">Transmembrane helix</keyword>
<dbReference type="EMBL" id="CP054000">
    <property type="protein sequence ID" value="QKH79115.1"/>
    <property type="molecule type" value="Genomic_DNA"/>
</dbReference>
<protein>
    <submittedName>
        <fullName evidence="4">ECF transporter S component</fullName>
    </submittedName>
</protein>
<keyword evidence="3" id="KW-0472">Membrane</keyword>
<feature type="transmembrane region" description="Helical" evidence="3">
    <location>
        <begin position="6"/>
        <end position="27"/>
    </location>
</feature>
<dbReference type="Proteomes" id="UP000502899">
    <property type="component" value="Chromosome"/>
</dbReference>
<dbReference type="PANTHER" id="PTHR37815:SF3">
    <property type="entry name" value="UPF0397 PROTEIN SPR0429"/>
    <property type="match status" value="1"/>
</dbReference>
<feature type="transmembrane region" description="Helical" evidence="3">
    <location>
        <begin position="70"/>
        <end position="92"/>
    </location>
</feature>
<accession>A0A133MVU8</accession>
<gene>
    <name evidence="4" type="ORF">B9N56_09015</name>
    <name evidence="5" type="ORF">FOC70_01495</name>
</gene>
<dbReference type="Gene3D" id="1.10.1760.20">
    <property type="match status" value="1"/>
</dbReference>
<dbReference type="AlphaFoldDB" id="A0A133MVU8"/>
<dbReference type="InterPro" id="IPR009825">
    <property type="entry name" value="ECF_substrate-spec-like"/>
</dbReference>
<feature type="transmembrane region" description="Helical" evidence="3">
    <location>
        <begin position="104"/>
        <end position="126"/>
    </location>
</feature>
<evidence type="ECO:0000313" key="6">
    <source>
        <dbReference type="Proteomes" id="UP000215361"/>
    </source>
</evidence>
<evidence type="ECO:0000256" key="3">
    <source>
        <dbReference type="SAM" id="Phobius"/>
    </source>
</evidence>
<evidence type="ECO:0000313" key="7">
    <source>
        <dbReference type="Proteomes" id="UP000502899"/>
    </source>
</evidence>